<protein>
    <submittedName>
        <fullName evidence="1">Uncharacterized protein</fullName>
    </submittedName>
</protein>
<gene>
    <name evidence="1" type="ORF">BHW43_08070</name>
</gene>
<dbReference type="STRING" id="626940.BHW43_08070"/>
<sequence length="63" mass="7209">MERFVSYEKMSKKQQKIVNASKRGNWGNVKPITKVKASAKIYNRKKKQNSGDYGYSFGSSAFL</sequence>
<organism evidence="1 2">
    <name type="scientific">Phascolarctobacterium succinatutens</name>
    <dbReference type="NCBI Taxonomy" id="626940"/>
    <lineage>
        <taxon>Bacteria</taxon>
        <taxon>Bacillati</taxon>
        <taxon>Bacillota</taxon>
        <taxon>Negativicutes</taxon>
        <taxon>Acidaminococcales</taxon>
        <taxon>Acidaminococcaceae</taxon>
        <taxon>Phascolarctobacterium</taxon>
    </lineage>
</organism>
<dbReference type="AlphaFoldDB" id="A0A1Q6R3M2"/>
<name>A0A1Q6R3M2_9FIRM</name>
<accession>A0A1Q6R3M2</accession>
<dbReference type="Proteomes" id="UP000186777">
    <property type="component" value="Unassembled WGS sequence"/>
</dbReference>
<comment type="caution">
    <text evidence="1">The sequence shown here is derived from an EMBL/GenBank/DDBJ whole genome shotgun (WGS) entry which is preliminary data.</text>
</comment>
<dbReference type="EMBL" id="MNTG01000036">
    <property type="protein sequence ID" value="OLA36947.1"/>
    <property type="molecule type" value="Genomic_DNA"/>
</dbReference>
<proteinExistence type="predicted"/>
<reference evidence="1 2" key="1">
    <citation type="journal article" date="2016" name="Nat. Biotechnol.">
        <title>Measurement of bacterial replication rates in microbial communities.</title>
        <authorList>
            <person name="Brown C.T."/>
            <person name="Olm M.R."/>
            <person name="Thomas B.C."/>
            <person name="Banfield J.F."/>
        </authorList>
    </citation>
    <scope>NUCLEOTIDE SEQUENCE [LARGE SCALE GENOMIC DNA]</scope>
    <source>
        <strain evidence="1">46_33</strain>
    </source>
</reference>
<dbReference type="RefSeq" id="WP_021719738.1">
    <property type="nucleotide sequence ID" value="NZ_CALJWU010000008.1"/>
</dbReference>
<evidence type="ECO:0000313" key="1">
    <source>
        <dbReference type="EMBL" id="OLA36947.1"/>
    </source>
</evidence>
<evidence type="ECO:0000313" key="2">
    <source>
        <dbReference type="Proteomes" id="UP000186777"/>
    </source>
</evidence>